<gene>
    <name evidence="5" type="ORF">F6I03_08210</name>
</gene>
<dbReference type="PRINTS" id="PR00036">
    <property type="entry name" value="HTHLACI"/>
</dbReference>
<keyword evidence="3" id="KW-0804">Transcription</keyword>
<organism evidence="5 6">
    <name type="scientific">Aerococcus sanguinicola</name>
    <dbReference type="NCBI Taxonomy" id="119206"/>
    <lineage>
        <taxon>Bacteria</taxon>
        <taxon>Bacillati</taxon>
        <taxon>Bacillota</taxon>
        <taxon>Bacilli</taxon>
        <taxon>Lactobacillales</taxon>
        <taxon>Aerococcaceae</taxon>
        <taxon>Aerococcus</taxon>
    </lineage>
</organism>
<dbReference type="PROSITE" id="PS00356">
    <property type="entry name" value="HTH_LACI_1"/>
    <property type="match status" value="1"/>
</dbReference>
<dbReference type="PROSITE" id="PS50932">
    <property type="entry name" value="HTH_LACI_2"/>
    <property type="match status" value="1"/>
</dbReference>
<dbReference type="InterPro" id="IPR010982">
    <property type="entry name" value="Lambda_DNA-bd_dom_sf"/>
</dbReference>
<evidence type="ECO:0000313" key="6">
    <source>
        <dbReference type="Proteomes" id="UP000327148"/>
    </source>
</evidence>
<dbReference type="EMBL" id="VYWO01000006">
    <property type="protein sequence ID" value="KAA9300133.1"/>
    <property type="molecule type" value="Genomic_DNA"/>
</dbReference>
<evidence type="ECO:0000256" key="1">
    <source>
        <dbReference type="ARBA" id="ARBA00023015"/>
    </source>
</evidence>
<dbReference type="InterPro" id="IPR028082">
    <property type="entry name" value="Peripla_BP_I"/>
</dbReference>
<comment type="caution">
    <text evidence="5">The sequence shown here is derived from an EMBL/GenBank/DDBJ whole genome shotgun (WGS) entry which is preliminary data.</text>
</comment>
<dbReference type="SUPFAM" id="SSF53822">
    <property type="entry name" value="Periplasmic binding protein-like I"/>
    <property type="match status" value="1"/>
</dbReference>
<dbReference type="CDD" id="cd01392">
    <property type="entry name" value="HTH_LacI"/>
    <property type="match status" value="1"/>
</dbReference>
<name>A0A5N1GGT2_9LACT</name>
<evidence type="ECO:0000256" key="2">
    <source>
        <dbReference type="ARBA" id="ARBA00023125"/>
    </source>
</evidence>
<dbReference type="PANTHER" id="PTHR30146:SF136">
    <property type="entry name" value="NTD BIOSYNTHESIS OPERON REGULATOR NTDR"/>
    <property type="match status" value="1"/>
</dbReference>
<dbReference type="CDD" id="cd06286">
    <property type="entry name" value="PBP1_CcpB-like"/>
    <property type="match status" value="1"/>
</dbReference>
<feature type="domain" description="HTH lacI-type" evidence="4">
    <location>
        <begin position="2"/>
        <end position="56"/>
    </location>
</feature>
<dbReference type="AlphaFoldDB" id="A0A5N1GGT2"/>
<proteinExistence type="predicted"/>
<reference evidence="5 6" key="1">
    <citation type="submission" date="2019-09" db="EMBL/GenBank/DDBJ databases">
        <title>Draft genome sequence assemblies of isolates from the urinary tract.</title>
        <authorList>
            <person name="Mores C.R."/>
            <person name="Putonti C."/>
            <person name="Wolfe A.J."/>
        </authorList>
    </citation>
    <scope>NUCLEOTIDE SEQUENCE [LARGE SCALE GENOMIC DNA]</scope>
    <source>
        <strain evidence="5 6">UMB623</strain>
    </source>
</reference>
<accession>A0A5N1GGT2</accession>
<dbReference type="Pfam" id="PF13377">
    <property type="entry name" value="Peripla_BP_3"/>
    <property type="match status" value="1"/>
</dbReference>
<dbReference type="InterPro" id="IPR000843">
    <property type="entry name" value="HTH_LacI"/>
</dbReference>
<dbReference type="Gene3D" id="1.10.260.40">
    <property type="entry name" value="lambda repressor-like DNA-binding domains"/>
    <property type="match status" value="1"/>
</dbReference>
<protein>
    <submittedName>
        <fullName evidence="5">LacI family transcriptional regulator</fullName>
    </submittedName>
</protein>
<dbReference type="PANTHER" id="PTHR30146">
    <property type="entry name" value="LACI-RELATED TRANSCRIPTIONAL REPRESSOR"/>
    <property type="match status" value="1"/>
</dbReference>
<dbReference type="SUPFAM" id="SSF47413">
    <property type="entry name" value="lambda repressor-like DNA-binding domains"/>
    <property type="match status" value="1"/>
</dbReference>
<evidence type="ECO:0000259" key="4">
    <source>
        <dbReference type="PROSITE" id="PS50932"/>
    </source>
</evidence>
<dbReference type="GO" id="GO:0000976">
    <property type="term" value="F:transcription cis-regulatory region binding"/>
    <property type="evidence" value="ECO:0007669"/>
    <property type="project" value="TreeGrafter"/>
</dbReference>
<dbReference type="RefSeq" id="WP_070431593.1">
    <property type="nucleotide sequence ID" value="NZ_VYWO01000006.1"/>
</dbReference>
<evidence type="ECO:0000313" key="5">
    <source>
        <dbReference type="EMBL" id="KAA9300133.1"/>
    </source>
</evidence>
<keyword evidence="1" id="KW-0805">Transcription regulation</keyword>
<dbReference type="SMART" id="SM00354">
    <property type="entry name" value="HTH_LACI"/>
    <property type="match status" value="1"/>
</dbReference>
<sequence length="330" mass="36916">MATIKDVARKAGVSVTTVSRYLNHHPYISEEKKEAIRDAMEELHYVQSSVATQLRSKKSNFIGLVVSRLSNPFFTELVDTIEHEARKAGYFLIVMQSYDDKEVEANMLKLLQQGLLAGLILCAIETDLKTLESYSQYGPILLCNHEAKGSNLPQVYTNQSTGTYEAFAYLANKGYRKIAYSTGGSLERQGHGDLRTQAFEQAIRDFNFIVKGEWIFPSTHTIADGQELAYKLLEMPNRPEAIFSNSDEVAIGILSVCQEQGIEVPKDLAIMGFDNQTYSALVQTPLTTIEQPISCLGQEALNKMLALIDGKDYQVKQDKLKLRLVERAST</sequence>
<dbReference type="Gene3D" id="3.40.50.2300">
    <property type="match status" value="2"/>
</dbReference>
<keyword evidence="2" id="KW-0238">DNA-binding</keyword>
<dbReference type="InterPro" id="IPR046335">
    <property type="entry name" value="LacI/GalR-like_sensor"/>
</dbReference>
<evidence type="ECO:0000256" key="3">
    <source>
        <dbReference type="ARBA" id="ARBA00023163"/>
    </source>
</evidence>
<dbReference type="GO" id="GO:0003700">
    <property type="term" value="F:DNA-binding transcription factor activity"/>
    <property type="evidence" value="ECO:0007669"/>
    <property type="project" value="TreeGrafter"/>
</dbReference>
<dbReference type="OrthoDB" id="3180992at2"/>
<dbReference type="Proteomes" id="UP000327148">
    <property type="component" value="Unassembled WGS sequence"/>
</dbReference>
<dbReference type="Pfam" id="PF00356">
    <property type="entry name" value="LacI"/>
    <property type="match status" value="1"/>
</dbReference>